<dbReference type="SUPFAM" id="SSF161098">
    <property type="entry name" value="MetI-like"/>
    <property type="match status" value="1"/>
</dbReference>
<evidence type="ECO:0000313" key="13">
    <source>
        <dbReference type="EMBL" id="CAB5076252.1"/>
    </source>
</evidence>
<comment type="subcellular location">
    <subcellularLocation>
        <location evidence="1">Cell membrane</location>
        <topology evidence="1">Multi-pass membrane protein</topology>
    </subcellularLocation>
</comment>
<evidence type="ECO:0000256" key="8">
    <source>
        <dbReference type="SAM" id="MobiDB-lite"/>
    </source>
</evidence>
<evidence type="ECO:0000256" key="3">
    <source>
        <dbReference type="ARBA" id="ARBA00022448"/>
    </source>
</evidence>
<dbReference type="PANTHER" id="PTHR42929:SF1">
    <property type="entry name" value="INNER MEMBRANE ABC TRANSPORTER PERMEASE PROTEIN YDCU-RELATED"/>
    <property type="match status" value="1"/>
</dbReference>
<evidence type="ECO:0000256" key="6">
    <source>
        <dbReference type="ARBA" id="ARBA00022989"/>
    </source>
</evidence>
<keyword evidence="5 9" id="KW-0812">Transmembrane</keyword>
<dbReference type="PROSITE" id="PS50928">
    <property type="entry name" value="ABC_TM1"/>
    <property type="match status" value="1"/>
</dbReference>
<evidence type="ECO:0000256" key="9">
    <source>
        <dbReference type="SAM" id="Phobius"/>
    </source>
</evidence>
<reference evidence="13" key="1">
    <citation type="submission" date="2020-05" db="EMBL/GenBank/DDBJ databases">
        <authorList>
            <person name="Chiriac C."/>
            <person name="Salcher M."/>
            <person name="Ghai R."/>
            <person name="Kavagutti S V."/>
        </authorList>
    </citation>
    <scope>NUCLEOTIDE SEQUENCE</scope>
</reference>
<feature type="transmembrane region" description="Helical" evidence="9">
    <location>
        <begin position="33"/>
        <end position="54"/>
    </location>
</feature>
<accession>A0A6J7VFA9</accession>
<sequence>MTAAAAPSRFRRPRRDRGGDESGVPARRWFTPWLLIAPGGLWLLIFFIVPLFSLGRLSLQSGGLSNYSTVISDNSTVIIRTFIYATISTIAAIVIGYPLAYVIATKGGKYKNFLLALVVLPFFVTYLVRTLSWKILLFDGGPVVGILHSLGILNENQGVLGSPFAVIAALTYNFLPFMVLPIYVSLEKLDRRLLDAAADLYSSPARAFRKVTLPLSLPGLFAGTLLTFIPAAGDFVNSELLGSERTVMIGNIIEKNFGKEFFRPELSALSFMLMAIILIGVIIYARLLGTEEIA</sequence>
<dbReference type="EMBL" id="CAEZVC010000041">
    <property type="protein sequence ID" value="CAB4621634.1"/>
    <property type="molecule type" value="Genomic_DNA"/>
</dbReference>
<dbReference type="Pfam" id="PF00528">
    <property type="entry name" value="BPD_transp_1"/>
    <property type="match status" value="1"/>
</dbReference>
<proteinExistence type="inferred from homology"/>
<gene>
    <name evidence="11" type="ORF">UFOPK1906_00822</name>
    <name evidence="12" type="ORF">UFOPK2624_01156</name>
    <name evidence="13" type="ORF">UFOPK4371_00689</name>
</gene>
<evidence type="ECO:0000256" key="4">
    <source>
        <dbReference type="ARBA" id="ARBA00022475"/>
    </source>
</evidence>
<feature type="transmembrane region" description="Helical" evidence="9">
    <location>
        <begin position="266"/>
        <end position="288"/>
    </location>
</feature>
<feature type="transmembrane region" description="Helical" evidence="9">
    <location>
        <begin position="165"/>
        <end position="184"/>
    </location>
</feature>
<dbReference type="EMBL" id="CAEZXY010000052">
    <property type="protein sequence ID" value="CAB4711822.1"/>
    <property type="molecule type" value="Genomic_DNA"/>
</dbReference>
<keyword evidence="6 9" id="KW-1133">Transmembrane helix</keyword>
<evidence type="ECO:0000256" key="2">
    <source>
        <dbReference type="ARBA" id="ARBA00007069"/>
    </source>
</evidence>
<dbReference type="CDD" id="cd06261">
    <property type="entry name" value="TM_PBP2"/>
    <property type="match status" value="1"/>
</dbReference>
<dbReference type="GO" id="GO:0055085">
    <property type="term" value="P:transmembrane transport"/>
    <property type="evidence" value="ECO:0007669"/>
    <property type="project" value="InterPro"/>
</dbReference>
<keyword evidence="4" id="KW-1003">Cell membrane</keyword>
<evidence type="ECO:0000313" key="12">
    <source>
        <dbReference type="EMBL" id="CAB4711822.1"/>
    </source>
</evidence>
<dbReference type="InterPro" id="IPR000515">
    <property type="entry name" value="MetI-like"/>
</dbReference>
<dbReference type="Gene3D" id="1.10.3720.10">
    <property type="entry name" value="MetI-like"/>
    <property type="match status" value="1"/>
</dbReference>
<feature type="transmembrane region" description="Helical" evidence="9">
    <location>
        <begin position="211"/>
        <end position="232"/>
    </location>
</feature>
<evidence type="ECO:0000313" key="11">
    <source>
        <dbReference type="EMBL" id="CAB4621634.1"/>
    </source>
</evidence>
<feature type="domain" description="ABC transmembrane type-1" evidence="10">
    <location>
        <begin position="78"/>
        <end position="284"/>
    </location>
</feature>
<comment type="similarity">
    <text evidence="2">Belongs to the binding-protein-dependent transport system permease family. CysTW subfamily.</text>
</comment>
<feature type="transmembrane region" description="Helical" evidence="9">
    <location>
        <begin position="82"/>
        <end position="104"/>
    </location>
</feature>
<organism evidence="13">
    <name type="scientific">freshwater metagenome</name>
    <dbReference type="NCBI Taxonomy" id="449393"/>
    <lineage>
        <taxon>unclassified sequences</taxon>
        <taxon>metagenomes</taxon>
        <taxon>ecological metagenomes</taxon>
    </lineage>
</organism>
<keyword evidence="3" id="KW-0813">Transport</keyword>
<dbReference type="AlphaFoldDB" id="A0A6J7VFA9"/>
<evidence type="ECO:0000256" key="1">
    <source>
        <dbReference type="ARBA" id="ARBA00004651"/>
    </source>
</evidence>
<name>A0A6J7VFA9_9ZZZZ</name>
<keyword evidence="7 9" id="KW-0472">Membrane</keyword>
<evidence type="ECO:0000259" key="10">
    <source>
        <dbReference type="PROSITE" id="PS50928"/>
    </source>
</evidence>
<protein>
    <submittedName>
        <fullName evidence="13">Unannotated protein</fullName>
    </submittedName>
</protein>
<evidence type="ECO:0000256" key="7">
    <source>
        <dbReference type="ARBA" id="ARBA00023136"/>
    </source>
</evidence>
<dbReference type="EMBL" id="CAFBRD010000027">
    <property type="protein sequence ID" value="CAB5076252.1"/>
    <property type="molecule type" value="Genomic_DNA"/>
</dbReference>
<evidence type="ECO:0000256" key="5">
    <source>
        <dbReference type="ARBA" id="ARBA00022692"/>
    </source>
</evidence>
<feature type="region of interest" description="Disordered" evidence="8">
    <location>
        <begin position="1"/>
        <end position="23"/>
    </location>
</feature>
<feature type="transmembrane region" description="Helical" evidence="9">
    <location>
        <begin position="110"/>
        <end position="128"/>
    </location>
</feature>
<dbReference type="InterPro" id="IPR035906">
    <property type="entry name" value="MetI-like_sf"/>
</dbReference>
<dbReference type="PANTHER" id="PTHR42929">
    <property type="entry name" value="INNER MEMBRANE ABC TRANSPORTER PERMEASE PROTEIN YDCU-RELATED-RELATED"/>
    <property type="match status" value="1"/>
</dbReference>
<dbReference type="GO" id="GO:0005886">
    <property type="term" value="C:plasma membrane"/>
    <property type="evidence" value="ECO:0007669"/>
    <property type="project" value="UniProtKB-SubCell"/>
</dbReference>